<dbReference type="InterPro" id="IPR003594">
    <property type="entry name" value="HATPase_dom"/>
</dbReference>
<accession>A0A2V5KC19</accession>
<feature type="transmembrane region" description="Helical" evidence="10">
    <location>
        <begin position="281"/>
        <end position="301"/>
    </location>
</feature>
<dbReference type="InterPro" id="IPR005467">
    <property type="entry name" value="His_kinase_dom"/>
</dbReference>
<keyword evidence="4" id="KW-0547">Nucleotide-binding</keyword>
<keyword evidence="5" id="KW-0418">Kinase</keyword>
<comment type="catalytic activity">
    <reaction evidence="1">
        <text>ATP + protein L-histidine = ADP + protein N-phospho-L-histidine.</text>
        <dbReference type="EC" id="2.7.13.3"/>
    </reaction>
</comment>
<feature type="region of interest" description="Disordered" evidence="9">
    <location>
        <begin position="1"/>
        <end position="35"/>
    </location>
</feature>
<dbReference type="EC" id="2.7.13.3" evidence="2"/>
<organism evidence="12 13">
    <name type="scientific">Paenibacillus flagellatus</name>
    <dbReference type="NCBI Taxonomy" id="2211139"/>
    <lineage>
        <taxon>Bacteria</taxon>
        <taxon>Bacillati</taxon>
        <taxon>Bacillota</taxon>
        <taxon>Bacilli</taxon>
        <taxon>Bacillales</taxon>
        <taxon>Paenibacillaceae</taxon>
        <taxon>Paenibacillus</taxon>
    </lineage>
</organism>
<evidence type="ECO:0000256" key="1">
    <source>
        <dbReference type="ARBA" id="ARBA00000085"/>
    </source>
</evidence>
<dbReference type="InterPro" id="IPR036890">
    <property type="entry name" value="HATPase_C_sf"/>
</dbReference>
<keyword evidence="10" id="KW-0472">Membrane</keyword>
<dbReference type="RefSeq" id="WP_110839059.1">
    <property type="nucleotide sequence ID" value="NZ_QJVJ01000002.1"/>
</dbReference>
<dbReference type="OrthoDB" id="9781904at2"/>
<evidence type="ECO:0000259" key="11">
    <source>
        <dbReference type="PROSITE" id="PS50109"/>
    </source>
</evidence>
<keyword evidence="10" id="KW-0812">Transmembrane</keyword>
<feature type="compositionally biased region" description="Basic and acidic residues" evidence="9">
    <location>
        <begin position="1"/>
        <end position="13"/>
    </location>
</feature>
<keyword evidence="7" id="KW-0902">Two-component regulatory system</keyword>
<dbReference type="PANTHER" id="PTHR24421">
    <property type="entry name" value="NITRATE/NITRITE SENSOR PROTEIN NARX-RELATED"/>
    <property type="match status" value="1"/>
</dbReference>
<evidence type="ECO:0000256" key="10">
    <source>
        <dbReference type="SAM" id="Phobius"/>
    </source>
</evidence>
<dbReference type="Proteomes" id="UP000247476">
    <property type="component" value="Unassembled WGS sequence"/>
</dbReference>
<dbReference type="PANTHER" id="PTHR24421:SF10">
    <property type="entry name" value="NITRATE_NITRITE SENSOR PROTEIN NARQ"/>
    <property type="match status" value="1"/>
</dbReference>
<comment type="caution">
    <text evidence="12">The sequence shown here is derived from an EMBL/GenBank/DDBJ whole genome shotgun (WGS) entry which is preliminary data.</text>
</comment>
<evidence type="ECO:0000256" key="5">
    <source>
        <dbReference type="ARBA" id="ARBA00022777"/>
    </source>
</evidence>
<gene>
    <name evidence="12" type="ORF">DLM86_06065</name>
</gene>
<feature type="transmembrane region" description="Helical" evidence="10">
    <location>
        <begin position="85"/>
        <end position="104"/>
    </location>
</feature>
<keyword evidence="6" id="KW-0067">ATP-binding</keyword>
<dbReference type="SUPFAM" id="SSF55874">
    <property type="entry name" value="ATPase domain of HSP90 chaperone/DNA topoisomerase II/histidine kinase"/>
    <property type="match status" value="1"/>
</dbReference>
<keyword evidence="13" id="KW-1185">Reference proteome</keyword>
<evidence type="ECO:0000256" key="4">
    <source>
        <dbReference type="ARBA" id="ARBA00022741"/>
    </source>
</evidence>
<keyword evidence="8" id="KW-0175">Coiled coil</keyword>
<reference evidence="12 13" key="1">
    <citation type="submission" date="2018-05" db="EMBL/GenBank/DDBJ databases">
        <title>Paenibacillus flagellatus sp. nov., isolated from selenium mineral soil.</title>
        <authorList>
            <person name="Dai X."/>
        </authorList>
    </citation>
    <scope>NUCLEOTIDE SEQUENCE [LARGE SCALE GENOMIC DNA]</scope>
    <source>
        <strain evidence="12 13">DXL2</strain>
    </source>
</reference>
<dbReference type="GO" id="GO:0005524">
    <property type="term" value="F:ATP binding"/>
    <property type="evidence" value="ECO:0007669"/>
    <property type="project" value="UniProtKB-KW"/>
</dbReference>
<evidence type="ECO:0000313" key="12">
    <source>
        <dbReference type="EMBL" id="PYI56532.1"/>
    </source>
</evidence>
<evidence type="ECO:0000256" key="7">
    <source>
        <dbReference type="ARBA" id="ARBA00023012"/>
    </source>
</evidence>
<dbReference type="Pfam" id="PF02518">
    <property type="entry name" value="HATPase_c"/>
    <property type="match status" value="1"/>
</dbReference>
<feature type="transmembrane region" description="Helical" evidence="10">
    <location>
        <begin position="172"/>
        <end position="195"/>
    </location>
</feature>
<evidence type="ECO:0000256" key="6">
    <source>
        <dbReference type="ARBA" id="ARBA00022840"/>
    </source>
</evidence>
<feature type="transmembrane region" description="Helical" evidence="10">
    <location>
        <begin position="111"/>
        <end position="127"/>
    </location>
</feature>
<dbReference type="SMART" id="SM00387">
    <property type="entry name" value="HATPase_c"/>
    <property type="match status" value="1"/>
</dbReference>
<proteinExistence type="predicted"/>
<feature type="domain" description="Histidine kinase" evidence="11">
    <location>
        <begin position="600"/>
        <end position="691"/>
    </location>
</feature>
<dbReference type="AlphaFoldDB" id="A0A2V5KC19"/>
<dbReference type="GO" id="GO:0000160">
    <property type="term" value="P:phosphorelay signal transduction system"/>
    <property type="evidence" value="ECO:0007669"/>
    <property type="project" value="UniProtKB-KW"/>
</dbReference>
<keyword evidence="10" id="KW-1133">Transmembrane helix</keyword>
<dbReference type="InterPro" id="IPR050482">
    <property type="entry name" value="Sensor_HK_TwoCompSys"/>
</dbReference>
<feature type="transmembrane region" description="Helical" evidence="10">
    <location>
        <begin position="44"/>
        <end position="65"/>
    </location>
</feature>
<dbReference type="EMBL" id="QJVJ01000002">
    <property type="protein sequence ID" value="PYI56532.1"/>
    <property type="molecule type" value="Genomic_DNA"/>
</dbReference>
<keyword evidence="3" id="KW-0808">Transferase</keyword>
<evidence type="ECO:0000256" key="8">
    <source>
        <dbReference type="SAM" id="Coils"/>
    </source>
</evidence>
<feature type="transmembrane region" description="Helical" evidence="10">
    <location>
        <begin position="147"/>
        <end position="165"/>
    </location>
</feature>
<sequence>MSESGDPLRKTEIGKYPGGVTTERPVRARPSPIGNGAATRRTGALMAMTVVLAFVLNGLVNYGLLRQSALRSGPIGPLLVHLDEAAFALLFVAAGALFFGMLAVFPGERGYLFLGVLSLLVSAQLLSEWDEKMLLFGPFPVVPYESLAIKSGIVFLAFSFTHYLLGQSRDRLLRGAAVASGVLWAAAAAASTAGAGERWGLALNVAFVAIVLYGMAVNVLRFGYALRREQDRSELRWIARGFITFILILLPDLGKDIVEYAVGRSIGYRPIWWEQGLEDTFPWAFLVLIAVFGGLFFRRFVRTLERNRQVAEQLQAKNTALEQEADTRRHLDRLLTQLTRTYRASDLEQRIVLEGSRFFEPLTFRLIRYAEADGVIRTVGASLAPSAETELAAAWRRQAGRLEPGEIGFTPQVVWCSAGATKGARLFLTVSSGDGGAVELQERERFALQLMSKYTSLFREYFRLIESRLDEMERRRADEQPWLSKLFMQIAEKERKRLASDLHDEALQELLNIRRLLERSAGAAPLEETERVVLLRGLDNAEFMIRETCSELMPSFLADYGVLRSIAGLAEKTRLRADFALDYRPGAIRARLSDELELTVYRIVQELINNALKHAGAQTVTLEVGQVGETIRISYTDDGKGMEPDALAVLQPNRYGLRGILERVRMSGGTVTLDTRPGEGVRFGCTLPIESPAGREVTNPASAT</sequence>
<evidence type="ECO:0000256" key="2">
    <source>
        <dbReference type="ARBA" id="ARBA00012438"/>
    </source>
</evidence>
<evidence type="ECO:0000313" key="13">
    <source>
        <dbReference type="Proteomes" id="UP000247476"/>
    </source>
</evidence>
<feature type="coiled-coil region" evidence="8">
    <location>
        <begin position="304"/>
        <end position="331"/>
    </location>
</feature>
<dbReference type="GO" id="GO:0004673">
    <property type="term" value="F:protein histidine kinase activity"/>
    <property type="evidence" value="ECO:0007669"/>
    <property type="project" value="UniProtKB-EC"/>
</dbReference>
<dbReference type="Gene3D" id="3.30.565.10">
    <property type="entry name" value="Histidine kinase-like ATPase, C-terminal domain"/>
    <property type="match status" value="1"/>
</dbReference>
<feature type="transmembrane region" description="Helical" evidence="10">
    <location>
        <begin position="237"/>
        <end position="254"/>
    </location>
</feature>
<evidence type="ECO:0000256" key="9">
    <source>
        <dbReference type="SAM" id="MobiDB-lite"/>
    </source>
</evidence>
<dbReference type="PROSITE" id="PS50109">
    <property type="entry name" value="HIS_KIN"/>
    <property type="match status" value="1"/>
</dbReference>
<dbReference type="CDD" id="cd16917">
    <property type="entry name" value="HATPase_UhpB-NarQ-NarX-like"/>
    <property type="match status" value="1"/>
</dbReference>
<feature type="transmembrane region" description="Helical" evidence="10">
    <location>
        <begin position="201"/>
        <end position="225"/>
    </location>
</feature>
<protein>
    <recommendedName>
        <fullName evidence="2">histidine kinase</fullName>
        <ecNumber evidence="2">2.7.13.3</ecNumber>
    </recommendedName>
</protein>
<name>A0A2V5KC19_9BACL</name>
<evidence type="ECO:0000256" key="3">
    <source>
        <dbReference type="ARBA" id="ARBA00022679"/>
    </source>
</evidence>